<name>A0ABQ5P6R9_9ACTN</name>
<reference evidence="1 2" key="1">
    <citation type="submission" date="2022-10" db="EMBL/GenBank/DDBJ databases">
        <title>Draft genome sequence of Streptomyces sp. YSPA8.</title>
        <authorList>
            <person name="Moriuchi R."/>
            <person name="Dohra H."/>
            <person name="Yamamura H."/>
            <person name="Kodani S."/>
        </authorList>
    </citation>
    <scope>NUCLEOTIDE SEQUENCE [LARGE SCALE GENOMIC DNA]</scope>
    <source>
        <strain evidence="1 2">YSPA8</strain>
    </source>
</reference>
<organism evidence="1 2">
    <name type="scientific">Streptomyces yaizuensis</name>
    <dbReference type="NCBI Taxonomy" id="2989713"/>
    <lineage>
        <taxon>Bacteria</taxon>
        <taxon>Bacillati</taxon>
        <taxon>Actinomycetota</taxon>
        <taxon>Actinomycetes</taxon>
        <taxon>Kitasatosporales</taxon>
        <taxon>Streptomycetaceae</taxon>
        <taxon>Streptomyces</taxon>
    </lineage>
</organism>
<keyword evidence="2" id="KW-1185">Reference proteome</keyword>
<evidence type="ECO:0000313" key="1">
    <source>
        <dbReference type="EMBL" id="GLF98277.1"/>
    </source>
</evidence>
<gene>
    <name evidence="1" type="ORF">SYYSPA8_28290</name>
</gene>
<sequence length="257" mass="29378">MIGFNADEIGRSERDRLSNTALRTGVYPLIEWGWGRQKCEDFLLDRLGVRWKKSYCSFCCYPVSVGAMSAHLDRMRAFPEIAGRVLRLEYTAMRLNPNARLFGRRSLLGQFDPVHSENGPVLEAFDQELASCPWAVYHLRRLRPPSSKDPAAPGEWLRSVRRLRTGQPADLARTLKRVGGRIGARLEREEQFGSVRAWKLERGQDLPVTEEFLVSAPAFVADKEKADFTEKWERYTGTESALPDRPEVMLLRLTDHA</sequence>
<protein>
    <submittedName>
        <fullName evidence="1">Uncharacterized protein</fullName>
    </submittedName>
</protein>
<dbReference type="EMBL" id="BSBI01000013">
    <property type="protein sequence ID" value="GLF98277.1"/>
    <property type="molecule type" value="Genomic_DNA"/>
</dbReference>
<comment type="caution">
    <text evidence="1">The sequence shown here is derived from an EMBL/GenBank/DDBJ whole genome shotgun (WGS) entry which is preliminary data.</text>
</comment>
<proteinExistence type="predicted"/>
<dbReference type="Proteomes" id="UP001291653">
    <property type="component" value="Unassembled WGS sequence"/>
</dbReference>
<accession>A0ABQ5P6R9</accession>
<evidence type="ECO:0000313" key="2">
    <source>
        <dbReference type="Proteomes" id="UP001291653"/>
    </source>
</evidence>